<accession>A0AAE0MYI3</accession>
<proteinExistence type="predicted"/>
<evidence type="ECO:0000313" key="2">
    <source>
        <dbReference type="EMBL" id="KAK3361657.1"/>
    </source>
</evidence>
<protein>
    <submittedName>
        <fullName evidence="2">Uncharacterized protein</fullName>
    </submittedName>
</protein>
<organism evidence="2 3">
    <name type="scientific">Lasiosphaeria ovina</name>
    <dbReference type="NCBI Taxonomy" id="92902"/>
    <lineage>
        <taxon>Eukaryota</taxon>
        <taxon>Fungi</taxon>
        <taxon>Dikarya</taxon>
        <taxon>Ascomycota</taxon>
        <taxon>Pezizomycotina</taxon>
        <taxon>Sordariomycetes</taxon>
        <taxon>Sordariomycetidae</taxon>
        <taxon>Sordariales</taxon>
        <taxon>Lasiosphaeriaceae</taxon>
        <taxon>Lasiosphaeria</taxon>
    </lineage>
</organism>
<name>A0AAE0MYI3_9PEZI</name>
<comment type="caution">
    <text evidence="2">The sequence shown here is derived from an EMBL/GenBank/DDBJ whole genome shotgun (WGS) entry which is preliminary data.</text>
</comment>
<dbReference type="Proteomes" id="UP001287356">
    <property type="component" value="Unassembled WGS sequence"/>
</dbReference>
<reference evidence="2" key="2">
    <citation type="submission" date="2023-06" db="EMBL/GenBank/DDBJ databases">
        <authorList>
            <consortium name="Lawrence Berkeley National Laboratory"/>
            <person name="Haridas S."/>
            <person name="Hensen N."/>
            <person name="Bonometti L."/>
            <person name="Westerberg I."/>
            <person name="Brannstrom I.O."/>
            <person name="Guillou S."/>
            <person name="Cros-Aarteil S."/>
            <person name="Calhoun S."/>
            <person name="Kuo A."/>
            <person name="Mondo S."/>
            <person name="Pangilinan J."/>
            <person name="Riley R."/>
            <person name="Labutti K."/>
            <person name="Andreopoulos B."/>
            <person name="Lipzen A."/>
            <person name="Chen C."/>
            <person name="Yanf M."/>
            <person name="Daum C."/>
            <person name="Ng V."/>
            <person name="Clum A."/>
            <person name="Steindorff A."/>
            <person name="Ohm R."/>
            <person name="Martin F."/>
            <person name="Silar P."/>
            <person name="Natvig D."/>
            <person name="Lalanne C."/>
            <person name="Gautier V."/>
            <person name="Ament-Velasquez S.L."/>
            <person name="Kruys A."/>
            <person name="Hutchinson M.I."/>
            <person name="Powell A.J."/>
            <person name="Barry K."/>
            <person name="Miller A.N."/>
            <person name="Grigoriev I.V."/>
            <person name="Debuchy R."/>
            <person name="Gladieux P."/>
            <person name="Thoren M.H."/>
            <person name="Johannesson H."/>
        </authorList>
    </citation>
    <scope>NUCLEOTIDE SEQUENCE</scope>
    <source>
        <strain evidence="2">CBS 958.72</strain>
    </source>
</reference>
<keyword evidence="3" id="KW-1185">Reference proteome</keyword>
<sequence>MFHWLANIISSGALKEYHSIEDILRLEPPEGEDFWVLEWAEDMKDQPVFPTWSAEGPLDKNRDPTAWGKQASEWAVRAGFVDGVGLHAPRREILINTNESVLDSGKAIGQVLKFAGQRNPKVLLNHYLDDMCTVDGAAIFLGTKPRDDLTQDFRSATMKRSAQLPQTLPSEVKRELESRPEYVQIMDELHRLEPQIELALDKETADCLKDRRSRLREKRRKLEHTALKEHQKSRVRAYPTNPKEHEQRDWRKGHFDRIRHLKPELDRLSYTLSLRVPLQSPQGISALRDLIALRRNDCRVAYQEVLRPVNGHCPSCRLEMEEIPVKKRWNHVFRCYTKRYKAEFGFAQFCFLCNAWETSETDWEAHCQGHIDNQETPLRCNPVTFRTAIACAGYCPCCLSNDRLPAAKRMHQHTIRANWLRHIYDCIPKYIQTQCASSWVPCPHERCPVVSCRDVQKE</sequence>
<dbReference type="InterPro" id="IPR021842">
    <property type="entry name" value="DUF3435"/>
</dbReference>
<dbReference type="Pfam" id="PF11917">
    <property type="entry name" value="DUF3435"/>
    <property type="match status" value="1"/>
</dbReference>
<dbReference type="AlphaFoldDB" id="A0AAE0MYI3"/>
<evidence type="ECO:0000313" key="3">
    <source>
        <dbReference type="Proteomes" id="UP001287356"/>
    </source>
</evidence>
<feature type="region of interest" description="Disordered" evidence="1">
    <location>
        <begin position="229"/>
        <end position="250"/>
    </location>
</feature>
<dbReference type="PANTHER" id="PTHR37535">
    <property type="entry name" value="FLUG DOMAIN PROTEIN"/>
    <property type="match status" value="1"/>
</dbReference>
<evidence type="ECO:0000256" key="1">
    <source>
        <dbReference type="SAM" id="MobiDB-lite"/>
    </source>
</evidence>
<reference evidence="2" key="1">
    <citation type="journal article" date="2023" name="Mol. Phylogenet. Evol.">
        <title>Genome-scale phylogeny and comparative genomics of the fungal order Sordariales.</title>
        <authorList>
            <person name="Hensen N."/>
            <person name="Bonometti L."/>
            <person name="Westerberg I."/>
            <person name="Brannstrom I.O."/>
            <person name="Guillou S."/>
            <person name="Cros-Aarteil S."/>
            <person name="Calhoun S."/>
            <person name="Haridas S."/>
            <person name="Kuo A."/>
            <person name="Mondo S."/>
            <person name="Pangilinan J."/>
            <person name="Riley R."/>
            <person name="LaButti K."/>
            <person name="Andreopoulos B."/>
            <person name="Lipzen A."/>
            <person name="Chen C."/>
            <person name="Yan M."/>
            <person name="Daum C."/>
            <person name="Ng V."/>
            <person name="Clum A."/>
            <person name="Steindorff A."/>
            <person name="Ohm R.A."/>
            <person name="Martin F."/>
            <person name="Silar P."/>
            <person name="Natvig D.O."/>
            <person name="Lalanne C."/>
            <person name="Gautier V."/>
            <person name="Ament-Velasquez S.L."/>
            <person name="Kruys A."/>
            <person name="Hutchinson M.I."/>
            <person name="Powell A.J."/>
            <person name="Barry K."/>
            <person name="Miller A.N."/>
            <person name="Grigoriev I.V."/>
            <person name="Debuchy R."/>
            <person name="Gladieux P."/>
            <person name="Hiltunen Thoren M."/>
            <person name="Johannesson H."/>
        </authorList>
    </citation>
    <scope>NUCLEOTIDE SEQUENCE</scope>
    <source>
        <strain evidence="2">CBS 958.72</strain>
    </source>
</reference>
<dbReference type="EMBL" id="JAULSN010000011">
    <property type="protein sequence ID" value="KAK3361657.1"/>
    <property type="molecule type" value="Genomic_DNA"/>
</dbReference>
<gene>
    <name evidence="2" type="ORF">B0T24DRAFT_538692</name>
</gene>
<dbReference type="PANTHER" id="PTHR37535:SF3">
    <property type="entry name" value="FLUG DOMAIN-CONTAINING PROTEIN"/>
    <property type="match status" value="1"/>
</dbReference>